<keyword evidence="2" id="KW-0808">Transferase</keyword>
<comment type="similarity">
    <text evidence="4">Belongs to the class I-like SAM-binding methyltransferase superfamily.</text>
</comment>
<keyword evidence="3" id="KW-0949">S-adenosyl-L-methionine</keyword>
<dbReference type="GO" id="GO:0016740">
    <property type="term" value="F:transferase activity"/>
    <property type="evidence" value="ECO:0007669"/>
    <property type="project" value="UniProtKB-KW"/>
</dbReference>
<dbReference type="AlphaFoldDB" id="A0A814DWU8"/>
<dbReference type="Proteomes" id="UP000663829">
    <property type="component" value="Unassembled WGS sequence"/>
</dbReference>
<gene>
    <name evidence="5" type="ORF">GPM918_LOCUS11690</name>
    <name evidence="6" type="ORF">SRO942_LOCUS11691</name>
</gene>
<comment type="caution">
    <text evidence="5">The sequence shown here is derived from an EMBL/GenBank/DDBJ whole genome shotgun (WGS) entry which is preliminary data.</text>
</comment>
<comment type="pathway">
    <text evidence="1">Secondary metabolite biosynthesis.</text>
</comment>
<dbReference type="Proteomes" id="UP000681722">
    <property type="component" value="Unassembled WGS sequence"/>
</dbReference>
<sequence length="277" mass="31748">MNCIVVLLNFLKMSTDEFAEIKASFYIDEPPITGDIETFFANYASIPTLALRDHLIAIRERAWQSCNYPCLGRWRFLRSSIKQSPIYAEILEKCKQEGATVIDFGCCLGQDVRQLVYDGVPIDQIRGYDLEPFFIEQGYELFRDGEVMKEKKIFAPGDIFDNQFLNEIEPAYYLYVGSFIHLFDAETQRDVCRRLTKLAKRVIAGRQSGASIAREHPKLTSLTGGKAIQHSPESFTRMWDDVTDGEWQVESATLETIEDVKGSDKGLIFVVRKQERQ</sequence>
<dbReference type="OrthoDB" id="10022808at2759"/>
<dbReference type="InterPro" id="IPR029063">
    <property type="entry name" value="SAM-dependent_MTases_sf"/>
</dbReference>
<evidence type="ECO:0000256" key="4">
    <source>
        <dbReference type="ARBA" id="ARBA00038314"/>
    </source>
</evidence>
<dbReference type="SUPFAM" id="SSF53335">
    <property type="entry name" value="S-adenosyl-L-methionine-dependent methyltransferases"/>
    <property type="match status" value="1"/>
</dbReference>
<dbReference type="EMBL" id="CAJOBC010002464">
    <property type="protein sequence ID" value="CAF3734464.1"/>
    <property type="molecule type" value="Genomic_DNA"/>
</dbReference>
<name>A0A814DWU8_9BILA</name>
<evidence type="ECO:0000256" key="2">
    <source>
        <dbReference type="ARBA" id="ARBA00022679"/>
    </source>
</evidence>
<evidence type="ECO:0000313" key="5">
    <source>
        <dbReference type="EMBL" id="CAF0959747.1"/>
    </source>
</evidence>
<keyword evidence="7" id="KW-1185">Reference proteome</keyword>
<dbReference type="PANTHER" id="PTHR35897">
    <property type="entry name" value="METHYLTRANSFERASE AUSD"/>
    <property type="match status" value="1"/>
</dbReference>
<proteinExistence type="inferred from homology"/>
<accession>A0A814DWU8</accession>
<evidence type="ECO:0000313" key="6">
    <source>
        <dbReference type="EMBL" id="CAF3734464.1"/>
    </source>
</evidence>
<evidence type="ECO:0000313" key="7">
    <source>
        <dbReference type="Proteomes" id="UP000663829"/>
    </source>
</evidence>
<organism evidence="5 7">
    <name type="scientific">Didymodactylos carnosus</name>
    <dbReference type="NCBI Taxonomy" id="1234261"/>
    <lineage>
        <taxon>Eukaryota</taxon>
        <taxon>Metazoa</taxon>
        <taxon>Spiralia</taxon>
        <taxon>Gnathifera</taxon>
        <taxon>Rotifera</taxon>
        <taxon>Eurotatoria</taxon>
        <taxon>Bdelloidea</taxon>
        <taxon>Philodinida</taxon>
        <taxon>Philodinidae</taxon>
        <taxon>Didymodactylos</taxon>
    </lineage>
</organism>
<evidence type="ECO:0000256" key="1">
    <source>
        <dbReference type="ARBA" id="ARBA00005179"/>
    </source>
</evidence>
<dbReference type="EMBL" id="CAJNOQ010002464">
    <property type="protein sequence ID" value="CAF0959747.1"/>
    <property type="molecule type" value="Genomic_DNA"/>
</dbReference>
<dbReference type="PANTHER" id="PTHR35897:SF1">
    <property type="entry name" value="METHYLTRANSFERASE AUSD"/>
    <property type="match status" value="1"/>
</dbReference>
<reference evidence="5" key="1">
    <citation type="submission" date="2021-02" db="EMBL/GenBank/DDBJ databases">
        <authorList>
            <person name="Nowell W R."/>
        </authorList>
    </citation>
    <scope>NUCLEOTIDE SEQUENCE</scope>
</reference>
<evidence type="ECO:0000256" key="3">
    <source>
        <dbReference type="ARBA" id="ARBA00022691"/>
    </source>
</evidence>
<protein>
    <recommendedName>
        <fullName evidence="8">Methyltransferase domain-containing protein</fullName>
    </recommendedName>
</protein>
<evidence type="ECO:0008006" key="8">
    <source>
        <dbReference type="Google" id="ProtNLM"/>
    </source>
</evidence>
<dbReference type="InterPro" id="IPR051654">
    <property type="entry name" value="Meroterpenoid_MTases"/>
</dbReference>